<protein>
    <submittedName>
        <fullName evidence="2">MET30</fullName>
    </submittedName>
</protein>
<dbReference type="InterPro" id="IPR001810">
    <property type="entry name" value="F-box_dom"/>
</dbReference>
<evidence type="ECO:0000313" key="3">
    <source>
        <dbReference type="Proteomes" id="UP001431209"/>
    </source>
</evidence>
<dbReference type="Pfam" id="PF12937">
    <property type="entry name" value="F-box-like"/>
    <property type="match status" value="1"/>
</dbReference>
<reference evidence="2 3" key="1">
    <citation type="submission" date="2024-03" db="EMBL/GenBank/DDBJ databases">
        <title>The Acrasis kona genome and developmental transcriptomes reveal deep origins of eukaryotic multicellular pathways.</title>
        <authorList>
            <person name="Sheikh S."/>
            <person name="Fu C.-J."/>
            <person name="Brown M.W."/>
            <person name="Baldauf S.L."/>
        </authorList>
    </citation>
    <scope>NUCLEOTIDE SEQUENCE [LARGE SCALE GENOMIC DNA]</scope>
    <source>
        <strain evidence="2 3">ATCC MYA-3509</strain>
    </source>
</reference>
<dbReference type="Proteomes" id="UP001431209">
    <property type="component" value="Unassembled WGS sequence"/>
</dbReference>
<evidence type="ECO:0000313" key="2">
    <source>
        <dbReference type="EMBL" id="KAL0477985.1"/>
    </source>
</evidence>
<name>A0AAW2YLQ8_9EUKA</name>
<feature type="domain" description="F-box" evidence="1">
    <location>
        <begin position="357"/>
        <end position="403"/>
    </location>
</feature>
<sequence length="500" mass="57495">MGNTKSTHDITVQDEPRSFLYNQQFKILTDQQTPFILDESKNLKTVRIAVLGEVESAMSFIDKFALNRGQERFEHQLYKMAIITQMISDMSQLVKHANIDPHHKPAMLENVTGLNLHAKDKSFSRYSIARQIITQNDDKVLLAMHHLWNDIPEIKAAYTTHIDKIDSKSEEEGNLDAHILTPYLFNTVLLRFLTSQAQGIELIDSAITKEDVDMFNKYSSQPVYRPSGDARELQFIRNERRIIVTNHHSQSDATIVVVNLKQANFVAPSTQVLHSYLIINDYKTLCQEYNVPTSYAGRYCNYKRPRSLTLQQDSDVKSVVAHDASIRNNSRITSADFDRLLARQSSILPDVNYGITMDFTLALPVNVIVHISSYLDVKDLCNINQVNSVMYQACDHDDIWKKLVLDKVIVDSSLVDEWYQKSEKQFGVWKSFYTNGMQVALLESKLDSLCDAYLDQANASDQVRHQFKQNHCMVSSWDDEVYSHRLFETLLDRLIVNLNE</sequence>
<keyword evidence="3" id="KW-1185">Reference proteome</keyword>
<comment type="caution">
    <text evidence="2">The sequence shown here is derived from an EMBL/GenBank/DDBJ whole genome shotgun (WGS) entry which is preliminary data.</text>
</comment>
<dbReference type="Gene3D" id="1.20.1280.50">
    <property type="match status" value="1"/>
</dbReference>
<dbReference type="AlphaFoldDB" id="A0AAW2YLQ8"/>
<dbReference type="InterPro" id="IPR036047">
    <property type="entry name" value="F-box-like_dom_sf"/>
</dbReference>
<gene>
    <name evidence="2" type="ORF">AKO1_005344</name>
</gene>
<dbReference type="EMBL" id="JAOPGA020000288">
    <property type="protein sequence ID" value="KAL0477985.1"/>
    <property type="molecule type" value="Genomic_DNA"/>
</dbReference>
<accession>A0AAW2YLQ8</accession>
<dbReference type="PROSITE" id="PS50181">
    <property type="entry name" value="FBOX"/>
    <property type="match status" value="1"/>
</dbReference>
<evidence type="ECO:0000259" key="1">
    <source>
        <dbReference type="PROSITE" id="PS50181"/>
    </source>
</evidence>
<dbReference type="SUPFAM" id="SSF81383">
    <property type="entry name" value="F-box domain"/>
    <property type="match status" value="1"/>
</dbReference>
<organism evidence="2 3">
    <name type="scientific">Acrasis kona</name>
    <dbReference type="NCBI Taxonomy" id="1008807"/>
    <lineage>
        <taxon>Eukaryota</taxon>
        <taxon>Discoba</taxon>
        <taxon>Heterolobosea</taxon>
        <taxon>Tetramitia</taxon>
        <taxon>Eutetramitia</taxon>
        <taxon>Acrasidae</taxon>
        <taxon>Acrasis</taxon>
    </lineage>
</organism>
<dbReference type="SMART" id="SM00256">
    <property type="entry name" value="FBOX"/>
    <property type="match status" value="1"/>
</dbReference>
<proteinExistence type="predicted"/>